<dbReference type="PANTHER" id="PTHR43861:SF1">
    <property type="entry name" value="TRANS-ACONITATE 2-METHYLTRANSFERASE"/>
    <property type="match status" value="1"/>
</dbReference>
<reference evidence="4" key="1">
    <citation type="submission" date="2022-11" db="EMBL/GenBank/DDBJ databases">
        <title>Genomic of Pseudomonas TF18.</title>
        <authorList>
            <person name="Liu T."/>
        </authorList>
    </citation>
    <scope>NUCLEOTIDE SEQUENCE</scope>
    <source>
        <strain evidence="4">TF18</strain>
    </source>
</reference>
<evidence type="ECO:0000256" key="1">
    <source>
        <dbReference type="ARBA" id="ARBA00022603"/>
    </source>
</evidence>
<proteinExistence type="predicted"/>
<dbReference type="Proteomes" id="UP001164632">
    <property type="component" value="Chromosome"/>
</dbReference>
<protein>
    <submittedName>
        <fullName evidence="4">Class I SAM-dependent methyltransferase</fullName>
    </submittedName>
</protein>
<dbReference type="AlphaFoldDB" id="A0AA47E170"/>
<gene>
    <name evidence="4" type="ORF">OSV15_21900</name>
</gene>
<dbReference type="GO" id="GO:0032259">
    <property type="term" value="P:methylation"/>
    <property type="evidence" value="ECO:0007669"/>
    <property type="project" value="UniProtKB-KW"/>
</dbReference>
<dbReference type="EMBL" id="CP113257">
    <property type="protein sequence ID" value="WAE52280.1"/>
    <property type="molecule type" value="Genomic_DNA"/>
</dbReference>
<evidence type="ECO:0000256" key="2">
    <source>
        <dbReference type="ARBA" id="ARBA00022679"/>
    </source>
</evidence>
<dbReference type="SUPFAM" id="SSF53335">
    <property type="entry name" value="S-adenosyl-L-methionine-dependent methyltransferases"/>
    <property type="match status" value="1"/>
</dbReference>
<keyword evidence="2" id="KW-0808">Transferase</keyword>
<dbReference type="Pfam" id="PF13649">
    <property type="entry name" value="Methyltransf_25"/>
    <property type="match status" value="1"/>
</dbReference>
<keyword evidence="1 4" id="KW-0489">Methyltransferase</keyword>
<evidence type="ECO:0000313" key="5">
    <source>
        <dbReference type="Proteomes" id="UP001164632"/>
    </source>
</evidence>
<accession>A0AA47E170</accession>
<dbReference type="Gene3D" id="3.40.50.150">
    <property type="entry name" value="Vaccinia Virus protein VP39"/>
    <property type="match status" value="1"/>
</dbReference>
<dbReference type="InterPro" id="IPR041698">
    <property type="entry name" value="Methyltransf_25"/>
</dbReference>
<dbReference type="CDD" id="cd02440">
    <property type="entry name" value="AdoMet_MTases"/>
    <property type="match status" value="1"/>
</dbReference>
<dbReference type="InterPro" id="IPR029063">
    <property type="entry name" value="SAM-dependent_MTases_sf"/>
</dbReference>
<feature type="domain" description="Methyltransferase" evidence="3">
    <location>
        <begin position="50"/>
        <end position="139"/>
    </location>
</feature>
<organism evidence="4 5">
    <name type="scientific">Stutzerimonas frequens</name>
    <dbReference type="NCBI Taxonomy" id="2968969"/>
    <lineage>
        <taxon>Bacteria</taxon>
        <taxon>Pseudomonadati</taxon>
        <taxon>Pseudomonadota</taxon>
        <taxon>Gammaproteobacteria</taxon>
        <taxon>Pseudomonadales</taxon>
        <taxon>Pseudomonadaceae</taxon>
        <taxon>Stutzerimonas</taxon>
    </lineage>
</organism>
<dbReference type="GO" id="GO:0008168">
    <property type="term" value="F:methyltransferase activity"/>
    <property type="evidence" value="ECO:0007669"/>
    <property type="project" value="UniProtKB-KW"/>
</dbReference>
<name>A0AA47E170_9GAMM</name>
<evidence type="ECO:0000259" key="3">
    <source>
        <dbReference type="Pfam" id="PF13649"/>
    </source>
</evidence>
<evidence type="ECO:0000313" key="4">
    <source>
        <dbReference type="EMBL" id="WAE52280.1"/>
    </source>
</evidence>
<dbReference type="PANTHER" id="PTHR43861">
    <property type="entry name" value="TRANS-ACONITATE 2-METHYLTRANSFERASE-RELATED"/>
    <property type="match status" value="1"/>
</dbReference>
<dbReference type="RefSeq" id="WP_267931405.1">
    <property type="nucleotide sequence ID" value="NZ_CP113257.1"/>
</dbReference>
<sequence length="204" mass="23068">MSDPWSAAQRTLDHYRSNAQAFREGTREHDVSQNIDALLRHIRAEPPLRILDLGCGPGRDLSAFKARGHVAVGLDGTEAFVDMARAESGCEVWQQDLLQLQLPSASFDGVFANAVLFHVPSRELPRVLAQLHETLRPDGVLFCSNPRGHNEEGWSGDRYGVWYDWPAWRQRLLAAGFTELEHYYRPAGLPRAQQPWLASVWRKA</sequence>